<gene>
    <name evidence="3" type="primary">LOC104992866</name>
</gene>
<evidence type="ECO:0000256" key="1">
    <source>
        <dbReference type="SAM" id="MobiDB-lite"/>
    </source>
</evidence>
<evidence type="ECO:0000313" key="2">
    <source>
        <dbReference type="Proteomes" id="UP000515208"/>
    </source>
</evidence>
<accession>A0A6P3I069</accession>
<reference evidence="3" key="1">
    <citation type="submission" date="2025-08" db="UniProtKB">
        <authorList>
            <consortium name="RefSeq"/>
        </authorList>
    </citation>
    <scope>IDENTIFICATION</scope>
    <source>
        <tissue evidence="3">Blood</tissue>
    </source>
</reference>
<feature type="compositionally biased region" description="Pro residues" evidence="1">
    <location>
        <begin position="1"/>
        <end position="14"/>
    </location>
</feature>
<feature type="region of interest" description="Disordered" evidence="1">
    <location>
        <begin position="1"/>
        <end position="100"/>
    </location>
</feature>
<keyword evidence="2" id="KW-1185">Reference proteome</keyword>
<dbReference type="KEGG" id="bbis:104992866"/>
<proteinExistence type="predicted"/>
<dbReference type="PROSITE" id="PS51257">
    <property type="entry name" value="PROKAR_LIPOPROTEIN"/>
    <property type="match status" value="1"/>
</dbReference>
<evidence type="ECO:0000313" key="3">
    <source>
        <dbReference type="RefSeq" id="XP_010844170.1"/>
    </source>
</evidence>
<sequence length="200" mass="21048">MGSLRSPPPAPAAPPALGTGGCRSGEQIYWDSRQPRDHVPLLGLLPTPPQAGEPTGTTRPARGGPTGGKKPGGLRENGKRLYPRKAKAASAGWASPPGTPVASCRPGRAWFGIQPQKRQCRPLLREVLAGMLDFRPPRRSAQREPENHWLPEAERLRPAGSPPPKAAPPPGPARRTPAKLRGRIAGSPRATGREQGGGGA</sequence>
<feature type="compositionally biased region" description="Low complexity" evidence="1">
    <location>
        <begin position="54"/>
        <end position="63"/>
    </location>
</feature>
<dbReference type="RefSeq" id="XP_010844170.1">
    <property type="nucleotide sequence ID" value="XM_010845868.1"/>
</dbReference>
<protein>
    <submittedName>
        <fullName evidence="3">Basic salivary proline-rich protein 1-like</fullName>
    </submittedName>
</protein>
<feature type="region of interest" description="Disordered" evidence="1">
    <location>
        <begin position="132"/>
        <end position="200"/>
    </location>
</feature>
<name>A0A6P3I069_BISBB</name>
<organism evidence="2 3">
    <name type="scientific">Bison bison bison</name>
    <name type="common">North American plains bison</name>
    <dbReference type="NCBI Taxonomy" id="43346"/>
    <lineage>
        <taxon>Eukaryota</taxon>
        <taxon>Metazoa</taxon>
        <taxon>Chordata</taxon>
        <taxon>Craniata</taxon>
        <taxon>Vertebrata</taxon>
        <taxon>Euteleostomi</taxon>
        <taxon>Mammalia</taxon>
        <taxon>Eutheria</taxon>
        <taxon>Laurasiatheria</taxon>
        <taxon>Artiodactyla</taxon>
        <taxon>Ruminantia</taxon>
        <taxon>Pecora</taxon>
        <taxon>Bovidae</taxon>
        <taxon>Bovinae</taxon>
        <taxon>Bison</taxon>
    </lineage>
</organism>
<dbReference type="AlphaFoldDB" id="A0A6P3I069"/>
<feature type="compositionally biased region" description="Pro residues" evidence="1">
    <location>
        <begin position="160"/>
        <end position="172"/>
    </location>
</feature>
<dbReference type="Proteomes" id="UP000515208">
    <property type="component" value="Unplaced"/>
</dbReference>
<dbReference type="GeneID" id="104992866"/>
<feature type="compositionally biased region" description="Basic and acidic residues" evidence="1">
    <location>
        <begin position="141"/>
        <end position="157"/>
    </location>
</feature>